<dbReference type="Pfam" id="PF00155">
    <property type="entry name" value="Aminotran_1_2"/>
    <property type="match status" value="1"/>
</dbReference>
<dbReference type="GO" id="GO:0030170">
    <property type="term" value="F:pyridoxal phosphate binding"/>
    <property type="evidence" value="ECO:0007669"/>
    <property type="project" value="InterPro"/>
</dbReference>
<dbReference type="InterPro" id="IPR005860">
    <property type="entry name" value="CobD"/>
</dbReference>
<keyword evidence="6" id="KW-0663">Pyridoxal phosphate</keyword>
<dbReference type="KEGG" id="aace:A0U92_00725"/>
<dbReference type="UniPathway" id="UPA00148"/>
<evidence type="ECO:0000259" key="10">
    <source>
        <dbReference type="Pfam" id="PF00155"/>
    </source>
</evidence>
<dbReference type="EMBL" id="CP014692">
    <property type="protein sequence ID" value="AQS83526.1"/>
    <property type="molecule type" value="Genomic_DNA"/>
</dbReference>
<sequence length="341" mass="37840">MNVLPEMPEHGGQVELLMRAFPDAPEPFIDLSTGISPYPYPFGEVRQSDLTRLPEQGEEERLLNAAMRAYGVRSPELIVAGSGTQLLISLLPYVLERKKVVLLGPTYSGHATAWRHAGADVHVASDMDTFSEEAAQPGCVGVLCNPNNPDGRHHDPLDLLALAERCARVDSCLVVDEAYADFENHISVAGHIPHSSLVVLRSFGKSYGLPGVRLGFLLATEALIERMRKMLGDWAVGTAAITIGCKALDDREWLDRQKVPLDHAMQRFLALCRRRNLPVVGHTCLFALVRTHEAPDLWSHLCKNGIVTRFFADRPTDIRFGLPRCEADWARLEKGLNAWRP</sequence>
<evidence type="ECO:0000256" key="7">
    <source>
        <dbReference type="ARBA" id="ARBA00023239"/>
    </source>
</evidence>
<evidence type="ECO:0000256" key="9">
    <source>
        <dbReference type="ARBA" id="ARBA00048531"/>
    </source>
</evidence>
<comment type="function">
    <text evidence="2">Decarboxylates L-threonine-O-3-phosphate to yield (R)-1-amino-2-propanol O-2-phosphate, the precursor for the linkage between the nucleotide loop and the corrin ring in cobalamin.</text>
</comment>
<dbReference type="Gene3D" id="3.90.1150.10">
    <property type="entry name" value="Aspartate Aminotransferase, domain 1"/>
    <property type="match status" value="1"/>
</dbReference>
<evidence type="ECO:0000256" key="3">
    <source>
        <dbReference type="ARBA" id="ARBA00004953"/>
    </source>
</evidence>
<dbReference type="RefSeq" id="WP_077811561.1">
    <property type="nucleotide sequence ID" value="NZ_CP014692.1"/>
</dbReference>
<evidence type="ECO:0000256" key="4">
    <source>
        <dbReference type="ARBA" id="ARBA00012285"/>
    </source>
</evidence>
<protein>
    <recommendedName>
        <fullName evidence="4">threonine-phosphate decarboxylase</fullName>
        <ecNumber evidence="4">4.1.1.81</ecNumber>
    </recommendedName>
    <alternativeName>
        <fullName evidence="8">L-threonine-O-3-phosphate decarboxylase</fullName>
    </alternativeName>
</protein>
<dbReference type="NCBIfam" id="TIGR01140">
    <property type="entry name" value="L_thr_O3P_dcar"/>
    <property type="match status" value="1"/>
</dbReference>
<keyword evidence="12" id="KW-1185">Reference proteome</keyword>
<evidence type="ECO:0000256" key="8">
    <source>
        <dbReference type="ARBA" id="ARBA00029996"/>
    </source>
</evidence>
<dbReference type="PANTHER" id="PTHR42885">
    <property type="entry name" value="HISTIDINOL-PHOSPHATE AMINOTRANSFERASE-RELATED"/>
    <property type="match status" value="1"/>
</dbReference>
<dbReference type="SUPFAM" id="SSF53383">
    <property type="entry name" value="PLP-dependent transferases"/>
    <property type="match status" value="1"/>
</dbReference>
<evidence type="ECO:0000256" key="2">
    <source>
        <dbReference type="ARBA" id="ARBA00003444"/>
    </source>
</evidence>
<evidence type="ECO:0000256" key="1">
    <source>
        <dbReference type="ARBA" id="ARBA00001933"/>
    </source>
</evidence>
<evidence type="ECO:0000313" key="11">
    <source>
        <dbReference type="EMBL" id="AQS83526.1"/>
    </source>
</evidence>
<keyword evidence="7" id="KW-0456">Lyase</keyword>
<dbReference type="OrthoDB" id="9799304at2"/>
<dbReference type="InterPro" id="IPR015421">
    <property type="entry name" value="PyrdxlP-dep_Trfase_major"/>
</dbReference>
<feature type="domain" description="Aminotransferase class I/classII large" evidence="10">
    <location>
        <begin position="68"/>
        <end position="309"/>
    </location>
</feature>
<evidence type="ECO:0000313" key="12">
    <source>
        <dbReference type="Proteomes" id="UP000188937"/>
    </source>
</evidence>
<dbReference type="CDD" id="cd00609">
    <property type="entry name" value="AAT_like"/>
    <property type="match status" value="1"/>
</dbReference>
<accession>A0A1U9KCL6</accession>
<proteinExistence type="predicted"/>
<gene>
    <name evidence="11" type="ORF">A0U92_00725</name>
</gene>
<dbReference type="InterPro" id="IPR015422">
    <property type="entry name" value="PyrdxlP-dep_Trfase_small"/>
</dbReference>
<comment type="catalytic activity">
    <reaction evidence="9">
        <text>O-phospho-L-threonine + H(+) = (R)-1-aminopropan-2-yl phosphate + CO2</text>
        <dbReference type="Rhea" id="RHEA:11492"/>
        <dbReference type="ChEBI" id="CHEBI:15378"/>
        <dbReference type="ChEBI" id="CHEBI:16526"/>
        <dbReference type="ChEBI" id="CHEBI:58563"/>
        <dbReference type="ChEBI" id="CHEBI:58675"/>
        <dbReference type="EC" id="4.1.1.81"/>
    </reaction>
</comment>
<organism evidence="11 12">
    <name type="scientific">Acetobacter aceti</name>
    <dbReference type="NCBI Taxonomy" id="435"/>
    <lineage>
        <taxon>Bacteria</taxon>
        <taxon>Pseudomonadati</taxon>
        <taxon>Pseudomonadota</taxon>
        <taxon>Alphaproteobacteria</taxon>
        <taxon>Acetobacterales</taxon>
        <taxon>Acetobacteraceae</taxon>
        <taxon>Acetobacter</taxon>
        <taxon>Acetobacter subgen. Acetobacter</taxon>
    </lineage>
</organism>
<evidence type="ECO:0000256" key="5">
    <source>
        <dbReference type="ARBA" id="ARBA00022573"/>
    </source>
</evidence>
<dbReference type="GO" id="GO:0048472">
    <property type="term" value="F:threonine-phosphate decarboxylase activity"/>
    <property type="evidence" value="ECO:0007669"/>
    <property type="project" value="UniProtKB-EC"/>
</dbReference>
<comment type="pathway">
    <text evidence="3">Cofactor biosynthesis; adenosylcobalamin biosynthesis.</text>
</comment>
<dbReference type="InterPro" id="IPR015424">
    <property type="entry name" value="PyrdxlP-dep_Trfase"/>
</dbReference>
<dbReference type="Gene3D" id="3.40.640.10">
    <property type="entry name" value="Type I PLP-dependent aspartate aminotransferase-like (Major domain)"/>
    <property type="match status" value="1"/>
</dbReference>
<dbReference type="EC" id="4.1.1.81" evidence="4"/>
<dbReference type="InterPro" id="IPR004839">
    <property type="entry name" value="Aminotransferase_I/II_large"/>
</dbReference>
<comment type="cofactor">
    <cofactor evidence="1">
        <name>pyridoxal 5'-phosphate</name>
        <dbReference type="ChEBI" id="CHEBI:597326"/>
    </cofactor>
</comment>
<reference evidence="11 12" key="1">
    <citation type="submission" date="2016-03" db="EMBL/GenBank/DDBJ databases">
        <title>Acetic acid bacteria sequencing.</title>
        <authorList>
            <person name="Brandt J."/>
            <person name="Jakob F."/>
            <person name="Vogel R.F."/>
        </authorList>
    </citation>
    <scope>NUCLEOTIDE SEQUENCE [LARGE SCALE GENOMIC DNA]</scope>
    <source>
        <strain evidence="11 12">TMW2.1153</strain>
    </source>
</reference>
<evidence type="ECO:0000256" key="6">
    <source>
        <dbReference type="ARBA" id="ARBA00022898"/>
    </source>
</evidence>
<name>A0A1U9KCL6_ACEAC</name>
<keyword evidence="5" id="KW-0169">Cobalamin biosynthesis</keyword>
<dbReference type="PANTHER" id="PTHR42885:SF1">
    <property type="entry name" value="THREONINE-PHOSPHATE DECARBOXYLASE"/>
    <property type="match status" value="1"/>
</dbReference>
<dbReference type="GO" id="GO:0009236">
    <property type="term" value="P:cobalamin biosynthetic process"/>
    <property type="evidence" value="ECO:0007669"/>
    <property type="project" value="UniProtKB-UniPathway"/>
</dbReference>
<dbReference type="STRING" id="435.A0U92_00725"/>
<dbReference type="Proteomes" id="UP000188937">
    <property type="component" value="Chromosome"/>
</dbReference>
<dbReference type="AlphaFoldDB" id="A0A1U9KCL6"/>